<dbReference type="SMART" id="SM00184">
    <property type="entry name" value="RING"/>
    <property type="match status" value="1"/>
</dbReference>
<comment type="similarity">
    <text evidence="13">Belongs to the RING-type zinc finger family. ATL subfamily.</text>
</comment>
<dbReference type="PANTHER" id="PTHR14155:SF592">
    <property type="entry name" value="RING-H2 FINGER PROTEIN ATL57"/>
    <property type="match status" value="1"/>
</dbReference>
<dbReference type="Gene3D" id="3.30.40.10">
    <property type="entry name" value="Zinc/RING finger domain, C3HC4 (zinc finger)"/>
    <property type="match status" value="1"/>
</dbReference>
<evidence type="ECO:0000256" key="3">
    <source>
        <dbReference type="ARBA" id="ARBA00004906"/>
    </source>
</evidence>
<dbReference type="InterPro" id="IPR013083">
    <property type="entry name" value="Znf_RING/FYVE/PHD"/>
</dbReference>
<keyword evidence="6 16" id="KW-0812">Transmembrane</keyword>
<dbReference type="AlphaFoldDB" id="A0AAD3SK38"/>
<protein>
    <recommendedName>
        <fullName evidence="4">RING-type E3 ubiquitin transferase</fullName>
        <ecNumber evidence="4">2.3.2.27</ecNumber>
    </recommendedName>
</protein>
<evidence type="ECO:0000256" key="8">
    <source>
        <dbReference type="ARBA" id="ARBA00022771"/>
    </source>
</evidence>
<keyword evidence="12 16" id="KW-0472">Membrane</keyword>
<comment type="pathway">
    <text evidence="3">Protein modification; protein ubiquitination.</text>
</comment>
<dbReference type="CDD" id="cd16461">
    <property type="entry name" value="RING-H2_EL5-like"/>
    <property type="match status" value="1"/>
</dbReference>
<evidence type="ECO:0000256" key="6">
    <source>
        <dbReference type="ARBA" id="ARBA00022692"/>
    </source>
</evidence>
<keyword evidence="19" id="KW-1185">Reference proteome</keyword>
<keyword evidence="8 14" id="KW-0863">Zinc-finger</keyword>
<evidence type="ECO:0000313" key="18">
    <source>
        <dbReference type="EMBL" id="GMH12638.1"/>
    </source>
</evidence>
<dbReference type="SUPFAM" id="SSF57850">
    <property type="entry name" value="RING/U-box"/>
    <property type="match status" value="1"/>
</dbReference>
<dbReference type="GO" id="GO:0016020">
    <property type="term" value="C:membrane"/>
    <property type="evidence" value="ECO:0007669"/>
    <property type="project" value="UniProtKB-SubCell"/>
</dbReference>
<evidence type="ECO:0000256" key="1">
    <source>
        <dbReference type="ARBA" id="ARBA00000900"/>
    </source>
</evidence>
<dbReference type="Proteomes" id="UP001279734">
    <property type="component" value="Unassembled WGS sequence"/>
</dbReference>
<evidence type="ECO:0000256" key="15">
    <source>
        <dbReference type="SAM" id="MobiDB-lite"/>
    </source>
</evidence>
<feature type="transmembrane region" description="Helical" evidence="16">
    <location>
        <begin position="77"/>
        <end position="98"/>
    </location>
</feature>
<dbReference type="GO" id="GO:0061630">
    <property type="term" value="F:ubiquitin protein ligase activity"/>
    <property type="evidence" value="ECO:0007669"/>
    <property type="project" value="UniProtKB-EC"/>
</dbReference>
<dbReference type="PROSITE" id="PS50089">
    <property type="entry name" value="ZF_RING_2"/>
    <property type="match status" value="1"/>
</dbReference>
<keyword evidence="7" id="KW-0479">Metal-binding</keyword>
<reference evidence="18" key="1">
    <citation type="submission" date="2023-05" db="EMBL/GenBank/DDBJ databases">
        <title>Nepenthes gracilis genome sequencing.</title>
        <authorList>
            <person name="Fukushima K."/>
        </authorList>
    </citation>
    <scope>NUCLEOTIDE SEQUENCE</scope>
    <source>
        <strain evidence="18">SING2019-196</strain>
    </source>
</reference>
<keyword evidence="10" id="KW-0862">Zinc</keyword>
<evidence type="ECO:0000256" key="16">
    <source>
        <dbReference type="SAM" id="Phobius"/>
    </source>
</evidence>
<gene>
    <name evidence="18" type="ORF">Nepgr_014479</name>
</gene>
<dbReference type="GO" id="GO:0008270">
    <property type="term" value="F:zinc ion binding"/>
    <property type="evidence" value="ECO:0007669"/>
    <property type="project" value="UniProtKB-KW"/>
</dbReference>
<accession>A0AAD3SK38</accession>
<evidence type="ECO:0000256" key="14">
    <source>
        <dbReference type="PROSITE-ProRule" id="PRU00175"/>
    </source>
</evidence>
<evidence type="ECO:0000259" key="17">
    <source>
        <dbReference type="PROSITE" id="PS50089"/>
    </source>
</evidence>
<evidence type="ECO:0000256" key="4">
    <source>
        <dbReference type="ARBA" id="ARBA00012483"/>
    </source>
</evidence>
<name>A0AAD3SK38_NEPGR</name>
<keyword evidence="5" id="KW-0808">Transferase</keyword>
<dbReference type="InterPro" id="IPR001841">
    <property type="entry name" value="Znf_RING"/>
</dbReference>
<evidence type="ECO:0000256" key="12">
    <source>
        <dbReference type="ARBA" id="ARBA00023136"/>
    </source>
</evidence>
<proteinExistence type="inferred from homology"/>
<evidence type="ECO:0000256" key="7">
    <source>
        <dbReference type="ARBA" id="ARBA00022723"/>
    </source>
</evidence>
<comment type="caution">
    <text evidence="18">The sequence shown here is derived from an EMBL/GenBank/DDBJ whole genome shotgun (WGS) entry which is preliminary data.</text>
</comment>
<dbReference type="EMBL" id="BSYO01000012">
    <property type="protein sequence ID" value="GMH12638.1"/>
    <property type="molecule type" value="Genomic_DNA"/>
</dbReference>
<dbReference type="Pfam" id="PF13639">
    <property type="entry name" value="zf-RING_2"/>
    <property type="match status" value="1"/>
</dbReference>
<feature type="region of interest" description="Disordered" evidence="15">
    <location>
        <begin position="108"/>
        <end position="130"/>
    </location>
</feature>
<evidence type="ECO:0000256" key="2">
    <source>
        <dbReference type="ARBA" id="ARBA00004167"/>
    </source>
</evidence>
<evidence type="ECO:0000256" key="5">
    <source>
        <dbReference type="ARBA" id="ARBA00022679"/>
    </source>
</evidence>
<dbReference type="EC" id="2.3.2.27" evidence="4"/>
<sequence length="279" mass="30422">MMTHSRKLLPPEDDPTIFTQKPIYAGSPVSSFDVSSNTSPASSASPTANIKMASSHNPNSNISGIYDYQLSPPFDSIALTVLVLLIVLFFMGFFSIYIHRFADETSVDPTSRRRRGSGPEASTSSYPPGTGTAFQGADPSFLRPLPVHAYDAGAKQGMMEMESDCAICLSEFEEGQYVKVIPFCRHVFHMSCIDAWLSSQVTCPLCRTDQFFPTAEDKMENEWGVAQVQGNVDSGASDLSLSVDGRETCSDLPPPVVLRRSSSSSCLGDRVILQRSMSF</sequence>
<dbReference type="InterPro" id="IPR053238">
    <property type="entry name" value="RING-H2_zinc_finger"/>
</dbReference>
<evidence type="ECO:0000256" key="9">
    <source>
        <dbReference type="ARBA" id="ARBA00022786"/>
    </source>
</evidence>
<keyword evidence="9" id="KW-0833">Ubl conjugation pathway</keyword>
<organism evidence="18 19">
    <name type="scientific">Nepenthes gracilis</name>
    <name type="common">Slender pitcher plant</name>
    <dbReference type="NCBI Taxonomy" id="150966"/>
    <lineage>
        <taxon>Eukaryota</taxon>
        <taxon>Viridiplantae</taxon>
        <taxon>Streptophyta</taxon>
        <taxon>Embryophyta</taxon>
        <taxon>Tracheophyta</taxon>
        <taxon>Spermatophyta</taxon>
        <taxon>Magnoliopsida</taxon>
        <taxon>eudicotyledons</taxon>
        <taxon>Gunneridae</taxon>
        <taxon>Pentapetalae</taxon>
        <taxon>Caryophyllales</taxon>
        <taxon>Nepenthaceae</taxon>
        <taxon>Nepenthes</taxon>
    </lineage>
</organism>
<dbReference type="PANTHER" id="PTHR14155">
    <property type="entry name" value="RING FINGER DOMAIN-CONTAINING"/>
    <property type="match status" value="1"/>
</dbReference>
<evidence type="ECO:0000256" key="13">
    <source>
        <dbReference type="ARBA" id="ARBA00024209"/>
    </source>
</evidence>
<dbReference type="FunFam" id="3.30.40.10:FF:000187">
    <property type="entry name" value="E3 ubiquitin-protein ligase ATL6"/>
    <property type="match status" value="1"/>
</dbReference>
<feature type="domain" description="RING-type" evidence="17">
    <location>
        <begin position="165"/>
        <end position="207"/>
    </location>
</feature>
<evidence type="ECO:0000256" key="10">
    <source>
        <dbReference type="ARBA" id="ARBA00022833"/>
    </source>
</evidence>
<comment type="subcellular location">
    <subcellularLocation>
        <location evidence="2">Membrane</location>
        <topology evidence="2">Single-pass membrane protein</topology>
    </subcellularLocation>
</comment>
<evidence type="ECO:0000256" key="11">
    <source>
        <dbReference type="ARBA" id="ARBA00022989"/>
    </source>
</evidence>
<comment type="catalytic activity">
    <reaction evidence="1">
        <text>S-ubiquitinyl-[E2 ubiquitin-conjugating enzyme]-L-cysteine + [acceptor protein]-L-lysine = [E2 ubiquitin-conjugating enzyme]-L-cysteine + N(6)-ubiquitinyl-[acceptor protein]-L-lysine.</text>
        <dbReference type="EC" id="2.3.2.27"/>
    </reaction>
</comment>
<evidence type="ECO:0000313" key="19">
    <source>
        <dbReference type="Proteomes" id="UP001279734"/>
    </source>
</evidence>
<keyword evidence="11 16" id="KW-1133">Transmembrane helix</keyword>